<dbReference type="AlphaFoldDB" id="A0ABD3T6M9"/>
<sequence>MIQCQAKMVSEGKLTRHQIKMISTMHRKKIKMWRMYTNKEISTNNLLRLCGRIYVHEV</sequence>
<dbReference type="EMBL" id="JBJQND010000019">
    <property type="protein sequence ID" value="KAL3832380.1"/>
    <property type="molecule type" value="Genomic_DNA"/>
</dbReference>
<name>A0ABD3T6M9_SINWO</name>
<evidence type="ECO:0000313" key="1">
    <source>
        <dbReference type="EMBL" id="KAL3832380.1"/>
    </source>
</evidence>
<comment type="caution">
    <text evidence="1">The sequence shown here is derived from an EMBL/GenBank/DDBJ whole genome shotgun (WGS) entry which is preliminary data.</text>
</comment>
<keyword evidence="2" id="KW-1185">Reference proteome</keyword>
<evidence type="ECO:0000313" key="2">
    <source>
        <dbReference type="Proteomes" id="UP001634394"/>
    </source>
</evidence>
<dbReference type="Proteomes" id="UP001634394">
    <property type="component" value="Unassembled WGS sequence"/>
</dbReference>
<gene>
    <name evidence="1" type="ORF">ACJMK2_024030</name>
</gene>
<protein>
    <submittedName>
        <fullName evidence="1">Uncharacterized protein</fullName>
    </submittedName>
</protein>
<organism evidence="1 2">
    <name type="scientific">Sinanodonta woodiana</name>
    <name type="common">Chinese pond mussel</name>
    <name type="synonym">Anodonta woodiana</name>
    <dbReference type="NCBI Taxonomy" id="1069815"/>
    <lineage>
        <taxon>Eukaryota</taxon>
        <taxon>Metazoa</taxon>
        <taxon>Spiralia</taxon>
        <taxon>Lophotrochozoa</taxon>
        <taxon>Mollusca</taxon>
        <taxon>Bivalvia</taxon>
        <taxon>Autobranchia</taxon>
        <taxon>Heteroconchia</taxon>
        <taxon>Palaeoheterodonta</taxon>
        <taxon>Unionida</taxon>
        <taxon>Unionoidea</taxon>
        <taxon>Unionidae</taxon>
        <taxon>Unioninae</taxon>
        <taxon>Sinanodonta</taxon>
    </lineage>
</organism>
<accession>A0ABD3T6M9</accession>
<proteinExistence type="predicted"/>
<reference evidence="1 2" key="1">
    <citation type="submission" date="2024-11" db="EMBL/GenBank/DDBJ databases">
        <title>Chromosome-level genome assembly of the freshwater bivalve Anodonta woodiana.</title>
        <authorList>
            <person name="Chen X."/>
        </authorList>
    </citation>
    <scope>NUCLEOTIDE SEQUENCE [LARGE SCALE GENOMIC DNA]</scope>
    <source>
        <strain evidence="1">MN2024</strain>
        <tissue evidence="1">Gills</tissue>
    </source>
</reference>